<keyword evidence="8" id="KW-1185">Reference proteome</keyword>
<feature type="disulfide bond" evidence="5">
    <location>
        <begin position="864"/>
        <end position="873"/>
    </location>
</feature>
<dbReference type="PROSITE" id="PS00010">
    <property type="entry name" value="ASX_HYDROXYL"/>
    <property type="match status" value="1"/>
</dbReference>
<feature type="domain" description="EGF-like" evidence="6">
    <location>
        <begin position="895"/>
        <end position="930"/>
    </location>
</feature>
<dbReference type="InterPro" id="IPR049883">
    <property type="entry name" value="NOTCH1_EGF-like"/>
</dbReference>
<dbReference type="PRINTS" id="PR00011">
    <property type="entry name" value="EGFLAMININ"/>
</dbReference>
<evidence type="ECO:0000256" key="5">
    <source>
        <dbReference type="PROSITE-ProRule" id="PRU00076"/>
    </source>
</evidence>
<dbReference type="InterPro" id="IPR001881">
    <property type="entry name" value="EGF-like_Ca-bd_dom"/>
</dbReference>
<feature type="domain" description="EGF-like" evidence="6">
    <location>
        <begin position="796"/>
        <end position="831"/>
    </location>
</feature>
<feature type="disulfide bond" evidence="5">
    <location>
        <begin position="821"/>
        <end position="830"/>
    </location>
</feature>
<dbReference type="SUPFAM" id="SSF57184">
    <property type="entry name" value="Growth factor receptor domain"/>
    <property type="match status" value="1"/>
</dbReference>
<dbReference type="PROSITE" id="PS50026">
    <property type="entry name" value="EGF_3"/>
    <property type="match status" value="5"/>
</dbReference>
<dbReference type="Gene3D" id="2.10.25.10">
    <property type="entry name" value="Laminin"/>
    <property type="match status" value="6"/>
</dbReference>
<evidence type="ECO:0000313" key="8">
    <source>
        <dbReference type="Proteomes" id="UP000472260"/>
    </source>
</evidence>
<feature type="domain" description="EGF-like" evidence="6">
    <location>
        <begin position="839"/>
        <end position="874"/>
    </location>
</feature>
<dbReference type="FunFam" id="2.10.25.10:FF:000038">
    <property type="entry name" value="Fibrillin 2"/>
    <property type="match status" value="1"/>
</dbReference>
<dbReference type="PANTHER" id="PTHR24035:SF138">
    <property type="entry name" value="MULTIPLE EPIDERMAL GROWTH FACTOR-LIKE DOMAINS PROTEIN 6"/>
    <property type="match status" value="1"/>
</dbReference>
<proteinExistence type="predicted"/>
<dbReference type="InterPro" id="IPR002049">
    <property type="entry name" value="LE_dom"/>
</dbReference>
<reference evidence="7" key="1">
    <citation type="submission" date="2025-08" db="UniProtKB">
        <authorList>
            <consortium name="Ensembl"/>
        </authorList>
    </citation>
    <scope>IDENTIFICATION</scope>
</reference>
<dbReference type="FunFam" id="2.10.25.10:FF:000240">
    <property type="entry name" value="Vitamin K-dependent protein S"/>
    <property type="match status" value="2"/>
</dbReference>
<dbReference type="SMART" id="SM00181">
    <property type="entry name" value="EGF"/>
    <property type="match status" value="15"/>
</dbReference>
<dbReference type="InterPro" id="IPR000152">
    <property type="entry name" value="EGF-type_Asp/Asn_hydroxyl_site"/>
</dbReference>
<feature type="disulfide bond" evidence="5">
    <location>
        <begin position="625"/>
        <end position="634"/>
    </location>
</feature>
<dbReference type="PROSITE" id="PS01186">
    <property type="entry name" value="EGF_2"/>
    <property type="match status" value="6"/>
</dbReference>
<organism evidence="7 8">
    <name type="scientific">Sinocyclocheilus anshuiensis</name>
    <dbReference type="NCBI Taxonomy" id="1608454"/>
    <lineage>
        <taxon>Eukaryota</taxon>
        <taxon>Metazoa</taxon>
        <taxon>Chordata</taxon>
        <taxon>Craniata</taxon>
        <taxon>Vertebrata</taxon>
        <taxon>Euteleostomi</taxon>
        <taxon>Actinopterygii</taxon>
        <taxon>Neopterygii</taxon>
        <taxon>Teleostei</taxon>
        <taxon>Ostariophysi</taxon>
        <taxon>Cypriniformes</taxon>
        <taxon>Cyprinidae</taxon>
        <taxon>Cyprininae</taxon>
        <taxon>Sinocyclocheilus</taxon>
    </lineage>
</organism>
<dbReference type="GO" id="GO:0005509">
    <property type="term" value="F:calcium ion binding"/>
    <property type="evidence" value="ECO:0007669"/>
    <property type="project" value="InterPro"/>
</dbReference>
<dbReference type="PANTHER" id="PTHR24035">
    <property type="entry name" value="MULTIPLE EPIDERMAL GROWTH FACTOR-LIKE DOMAINS PROTEIN"/>
    <property type="match status" value="1"/>
</dbReference>
<dbReference type="InterPro" id="IPR009030">
    <property type="entry name" value="Growth_fac_rcpt_cys_sf"/>
</dbReference>
<sequence>AIPPWLPNVCEEQEMSMLGLRQPCVQAFTRMVKVWRQGCSSQRWCMGYERSGVKNYMDAQCVLSFFLVCSDINECADSNGGCEGTCCNIIGSFYCRCPDGMKLGADGKSCQGEKVKLSFIICDPGPQNHGKLISCEHRCVDLGNKQYKCECRSNYQLKRDGKHCELKDPCKEHNGGCAHICSNVNGQVQCSCRSGYRMGADFKRCEDIDECVSGQAKCAHGCVNFPGSFHCVCNPGFELGADGKQCYRNVFFPHENMLLYLCASSTDTDECENGEACCSHYCKNYPGGYECGCRPGYTPNGCTCDDIDECLSETSGCSQYCVNTLGSYECFCQVGFRLDYDQKSCLREKSCLPHSQEVMHRLQNKDELEEEEEKEVVGSEDEPEIRTHEYVDLSVSVSVCEEGSFGDDCSVSCEDCVNGGVCALEKDRCVCAPGWMGVTCNDTCAQGTYGVQCNSLCVCKNGGHCDPVTGKCLCCPQGFYGRFCRRRCNCPNNGRCHRLYGGCLCTPGLYGKFCHLPCPKWTHGAGCLEECKCTCTCKPGYHGDRCQEECDKGYYGIGCCERCNCSDGETCDPKTGECQKMCPAGYHGEKCQLACPAGTFGPNCSQSCDCHNGGSCDPVSGQCRCTPGWTGTSCQQTPIHMSSHKLLYSVSITHWNVHMGERAPLTLQSICFLSHCLYVVCIACASGWFGRNCEQRCICPGGVACDHVTGRCGCPAGYTGNSCETSRCDFRTGSCICQPGYLGPNCSTSKILIINQSAKWVISGKCKVKRSLALKKNLITFVFFCPFISGCPTGRYGRDCAQVCLCGEGGQCHPETGRCNCAPGRTGPSCEQACSRGHYGAQCRSFCMCANGGVCDPVNGTCRCGLGWTGQHCEKGKQVHKFNILYPCKCPAGFFGELCAQSCDCKPGHLCDHVTGQCLCPPGYQGDKCEKRKSSRF</sequence>
<keyword evidence="1 5" id="KW-0245">EGF-like domain</keyword>
<keyword evidence="2" id="KW-0732">Signal</keyword>
<dbReference type="GO" id="GO:0030855">
    <property type="term" value="P:epithelial cell differentiation"/>
    <property type="evidence" value="ECO:0007669"/>
    <property type="project" value="UniProtKB-ARBA"/>
</dbReference>
<dbReference type="SUPFAM" id="SSF57196">
    <property type="entry name" value="EGF/Laminin"/>
    <property type="match status" value="3"/>
</dbReference>
<name>A0A671MG02_9TELE</name>
<evidence type="ECO:0000259" key="6">
    <source>
        <dbReference type="PROSITE" id="PS50026"/>
    </source>
</evidence>
<dbReference type="Proteomes" id="UP000472260">
    <property type="component" value="Unassembled WGS sequence"/>
</dbReference>
<dbReference type="Gene3D" id="2.170.300.10">
    <property type="entry name" value="Tie2 ligand-binding domain superfamily"/>
    <property type="match status" value="5"/>
</dbReference>
<dbReference type="Ensembl" id="ENSSANT00000032790.1">
    <property type="protein sequence ID" value="ENSSANP00000030809.1"/>
    <property type="gene ID" value="ENSSANG00000015732.1"/>
</dbReference>
<dbReference type="FunFam" id="2.170.300.10:FF:000041">
    <property type="entry name" value="Tyrosine protein kinase receptor tie-1, putative"/>
    <property type="match status" value="2"/>
</dbReference>
<dbReference type="Pfam" id="PF00053">
    <property type="entry name" value="EGF_laminin"/>
    <property type="match status" value="4"/>
</dbReference>
<dbReference type="InterPro" id="IPR000742">
    <property type="entry name" value="EGF"/>
</dbReference>
<evidence type="ECO:0000256" key="2">
    <source>
        <dbReference type="ARBA" id="ARBA00022729"/>
    </source>
</evidence>
<dbReference type="SMART" id="SM00180">
    <property type="entry name" value="EGF_Lam"/>
    <property type="match status" value="8"/>
</dbReference>
<dbReference type="PROSITE" id="PS00022">
    <property type="entry name" value="EGF_1"/>
    <property type="match status" value="7"/>
</dbReference>
<feature type="disulfide bond" evidence="5">
    <location>
        <begin position="431"/>
        <end position="440"/>
    </location>
</feature>
<keyword evidence="3" id="KW-0677">Repeat</keyword>
<dbReference type="InterPro" id="IPR052108">
    <property type="entry name" value="MEGF/SIB"/>
</dbReference>
<protein>
    <submittedName>
        <fullName evidence="7">Zgc:158328</fullName>
    </submittedName>
</protein>
<dbReference type="InterPro" id="IPR018097">
    <property type="entry name" value="EGF_Ca-bd_CS"/>
</dbReference>
<feature type="domain" description="EGF-like" evidence="6">
    <location>
        <begin position="600"/>
        <end position="635"/>
    </location>
</feature>
<evidence type="ECO:0000256" key="4">
    <source>
        <dbReference type="ARBA" id="ARBA00023157"/>
    </source>
</evidence>
<reference evidence="7" key="2">
    <citation type="submission" date="2025-09" db="UniProtKB">
        <authorList>
            <consortium name="Ensembl"/>
        </authorList>
    </citation>
    <scope>IDENTIFICATION</scope>
</reference>
<dbReference type="SMART" id="SM00179">
    <property type="entry name" value="EGF_CA"/>
    <property type="match status" value="6"/>
</dbReference>
<dbReference type="Pfam" id="PF14670">
    <property type="entry name" value="FXa_inhibition"/>
    <property type="match status" value="2"/>
</dbReference>
<accession>A0A671MG02</accession>
<keyword evidence="4 5" id="KW-1015">Disulfide bond</keyword>
<dbReference type="Pfam" id="PF07645">
    <property type="entry name" value="EGF_CA"/>
    <property type="match status" value="3"/>
</dbReference>
<dbReference type="PRINTS" id="PR00907">
    <property type="entry name" value="THRMBOMODULN"/>
</dbReference>
<evidence type="ECO:0000256" key="1">
    <source>
        <dbReference type="ARBA" id="ARBA00022536"/>
    </source>
</evidence>
<dbReference type="AlphaFoldDB" id="A0A671MG02"/>
<dbReference type="PROSITE" id="PS01187">
    <property type="entry name" value="EGF_CA"/>
    <property type="match status" value="3"/>
</dbReference>
<dbReference type="CDD" id="cd00054">
    <property type="entry name" value="EGF_CA"/>
    <property type="match status" value="1"/>
</dbReference>
<evidence type="ECO:0000256" key="3">
    <source>
        <dbReference type="ARBA" id="ARBA00022737"/>
    </source>
</evidence>
<feature type="domain" description="EGF-like" evidence="6">
    <location>
        <begin position="405"/>
        <end position="441"/>
    </location>
</feature>
<evidence type="ECO:0000313" key="7">
    <source>
        <dbReference type="Ensembl" id="ENSSANP00000030809.1"/>
    </source>
</evidence>
<comment type="caution">
    <text evidence="5">Lacks conserved residue(s) required for the propagation of feature annotation.</text>
</comment>
<feature type="disulfide bond" evidence="5">
    <location>
        <begin position="920"/>
        <end position="929"/>
    </location>
</feature>